<feature type="transmembrane region" description="Helical" evidence="6">
    <location>
        <begin position="88"/>
        <end position="111"/>
    </location>
</feature>
<feature type="transmembrane region" description="Helical" evidence="6">
    <location>
        <begin position="456"/>
        <end position="482"/>
    </location>
</feature>
<feature type="transmembrane region" description="Helical" evidence="6">
    <location>
        <begin position="12"/>
        <end position="31"/>
    </location>
</feature>
<feature type="transmembrane region" description="Helical" evidence="6">
    <location>
        <begin position="153"/>
        <end position="176"/>
    </location>
</feature>
<sequence>MGKMSKNMISSIVSQLVTIVTGFLVQRYVLISYGSELNGLISFVTQILAYLVLIEAGITTASIQALYKPISKKNIREINGILSATKRKFIKVGCIFFLILGISALIFPLIIGNQVSYGTVCAVTIVSGASTGISYLYINKYQALLYADDKTGVVYNISSISVILICILKICLMKMGTNLVCVQAVQIIGVICKILILSVYVNKRYREVSFDENPNNEAINKSKNVFIHQMAGFVNNHTDVILISTFSTLKNVSLYSVYNLIYSHLNSLMQSAFAQAPMGFFGKKYVSNYKDFRKIYDIYELIYTGILFVILTAALIMTMPFIHLYTKGVTDMQYSDGVLAWLFFTAQFFNLIRVPSVLTINVSGTFKETQKGAIWEAIINLGISIPLFFFIGIKGLLIGTIAAMLFRSYDVTVFTYNNIIGKKILEFYKLLVVHLIPSITLAIISQRYLGYIIINWAVWFGVSCIVVVMLLTVEIILIRIFYSHKYHDTISYMKNFVRGKKK</sequence>
<dbReference type="OrthoDB" id="8609648at2"/>
<keyword evidence="2" id="KW-1003">Cell membrane</keyword>
<evidence type="ECO:0000256" key="4">
    <source>
        <dbReference type="ARBA" id="ARBA00022989"/>
    </source>
</evidence>
<evidence type="ECO:0000256" key="6">
    <source>
        <dbReference type="SAM" id="Phobius"/>
    </source>
</evidence>
<feature type="transmembrane region" description="Helical" evidence="6">
    <location>
        <begin position="43"/>
        <end position="67"/>
    </location>
</feature>
<dbReference type="PANTHER" id="PTHR30250">
    <property type="entry name" value="PST FAMILY PREDICTED COLANIC ACID TRANSPORTER"/>
    <property type="match status" value="1"/>
</dbReference>
<dbReference type="STRING" id="1529.SAMN04487885_11927"/>
<dbReference type="PANTHER" id="PTHR30250:SF26">
    <property type="entry name" value="PSMA PROTEIN"/>
    <property type="match status" value="1"/>
</dbReference>
<dbReference type="GO" id="GO:0005886">
    <property type="term" value="C:plasma membrane"/>
    <property type="evidence" value="ECO:0007669"/>
    <property type="project" value="UniProtKB-SubCell"/>
</dbReference>
<accession>A0A1I2N616</accession>
<dbReference type="Proteomes" id="UP000182135">
    <property type="component" value="Unassembled WGS sequence"/>
</dbReference>
<comment type="subcellular location">
    <subcellularLocation>
        <location evidence="1">Cell membrane</location>
        <topology evidence="1">Multi-pass membrane protein</topology>
    </subcellularLocation>
</comment>
<feature type="transmembrane region" description="Helical" evidence="6">
    <location>
        <begin position="301"/>
        <end position="326"/>
    </location>
</feature>
<dbReference type="AlphaFoldDB" id="A0A1I2N616"/>
<keyword evidence="3 6" id="KW-0812">Transmembrane</keyword>
<keyword evidence="4 6" id="KW-1133">Transmembrane helix</keyword>
<feature type="transmembrane region" description="Helical" evidence="6">
    <location>
        <begin position="427"/>
        <end position="444"/>
    </location>
</feature>
<evidence type="ECO:0000256" key="3">
    <source>
        <dbReference type="ARBA" id="ARBA00022692"/>
    </source>
</evidence>
<evidence type="ECO:0000313" key="8">
    <source>
        <dbReference type="Proteomes" id="UP000182135"/>
    </source>
</evidence>
<organism evidence="7 8">
    <name type="scientific">Clostridium cadaveris</name>
    <dbReference type="NCBI Taxonomy" id="1529"/>
    <lineage>
        <taxon>Bacteria</taxon>
        <taxon>Bacillati</taxon>
        <taxon>Bacillota</taxon>
        <taxon>Clostridia</taxon>
        <taxon>Eubacteriales</taxon>
        <taxon>Clostridiaceae</taxon>
        <taxon>Clostridium</taxon>
    </lineage>
</organism>
<feature type="transmembrane region" description="Helical" evidence="6">
    <location>
        <begin position="338"/>
        <end position="358"/>
    </location>
</feature>
<evidence type="ECO:0000256" key="2">
    <source>
        <dbReference type="ARBA" id="ARBA00022475"/>
    </source>
</evidence>
<feature type="transmembrane region" description="Helical" evidence="6">
    <location>
        <begin position="378"/>
        <end position="406"/>
    </location>
</feature>
<evidence type="ECO:0000256" key="1">
    <source>
        <dbReference type="ARBA" id="ARBA00004651"/>
    </source>
</evidence>
<gene>
    <name evidence="7" type="ORF">SAMN04487885_11927</name>
</gene>
<feature type="transmembrane region" description="Helical" evidence="6">
    <location>
        <begin position="117"/>
        <end position="138"/>
    </location>
</feature>
<reference evidence="7 8" key="1">
    <citation type="submission" date="2016-10" db="EMBL/GenBank/DDBJ databases">
        <authorList>
            <person name="de Groot N.N."/>
        </authorList>
    </citation>
    <scope>NUCLEOTIDE SEQUENCE [LARGE SCALE GENOMIC DNA]</scope>
    <source>
        <strain evidence="7 8">NLAE-zl-G419</strain>
    </source>
</reference>
<keyword evidence="8" id="KW-1185">Reference proteome</keyword>
<evidence type="ECO:0000256" key="5">
    <source>
        <dbReference type="ARBA" id="ARBA00023136"/>
    </source>
</evidence>
<feature type="transmembrane region" description="Helical" evidence="6">
    <location>
        <begin position="182"/>
        <end position="201"/>
    </location>
</feature>
<keyword evidence="5 6" id="KW-0472">Membrane</keyword>
<protein>
    <submittedName>
        <fullName evidence="7">Membrane protein involved in the export of O-antigen and teichoic acid</fullName>
    </submittedName>
</protein>
<evidence type="ECO:0000313" key="7">
    <source>
        <dbReference type="EMBL" id="SFF99053.1"/>
    </source>
</evidence>
<dbReference type="EMBL" id="FOOE01000019">
    <property type="protein sequence ID" value="SFF99053.1"/>
    <property type="molecule type" value="Genomic_DNA"/>
</dbReference>
<proteinExistence type="predicted"/>
<name>A0A1I2N616_9CLOT</name>
<dbReference type="InterPro" id="IPR050833">
    <property type="entry name" value="Poly_Biosynth_Transport"/>
</dbReference>
<dbReference type="RefSeq" id="WP_074845928.1">
    <property type="nucleotide sequence ID" value="NZ_CABMJC010000010.1"/>
</dbReference>